<dbReference type="GeneID" id="72071858"/>
<dbReference type="RefSeq" id="XP_047847621.1">
    <property type="nucleotide sequence ID" value="XM_047991609.1"/>
</dbReference>
<organism evidence="3 4">
    <name type="scientific">Purpureocillium takamizusanense</name>
    <dbReference type="NCBI Taxonomy" id="2060973"/>
    <lineage>
        <taxon>Eukaryota</taxon>
        <taxon>Fungi</taxon>
        <taxon>Dikarya</taxon>
        <taxon>Ascomycota</taxon>
        <taxon>Pezizomycotina</taxon>
        <taxon>Sordariomycetes</taxon>
        <taxon>Hypocreomycetidae</taxon>
        <taxon>Hypocreales</taxon>
        <taxon>Ophiocordycipitaceae</taxon>
        <taxon>Purpureocillium</taxon>
    </lineage>
</organism>
<protein>
    <submittedName>
        <fullName evidence="3">Uncharacterized protein</fullName>
    </submittedName>
</protein>
<feature type="region of interest" description="Disordered" evidence="2">
    <location>
        <begin position="111"/>
        <end position="134"/>
    </location>
</feature>
<reference evidence="3" key="1">
    <citation type="submission" date="2021-11" db="EMBL/GenBank/DDBJ databases">
        <title>Purpureocillium_takamizusanense_genome.</title>
        <authorList>
            <person name="Nguyen N.-H."/>
        </authorList>
    </citation>
    <scope>NUCLEOTIDE SEQUENCE</scope>
    <source>
        <strain evidence="3">PT3</strain>
    </source>
</reference>
<evidence type="ECO:0000313" key="3">
    <source>
        <dbReference type="EMBL" id="UNI24140.1"/>
    </source>
</evidence>
<dbReference type="AlphaFoldDB" id="A0A9Q8VEP9"/>
<keyword evidence="1" id="KW-0175">Coiled coil</keyword>
<dbReference type="Proteomes" id="UP000829364">
    <property type="component" value="Chromosome 10"/>
</dbReference>
<feature type="coiled-coil region" evidence="1">
    <location>
        <begin position="254"/>
        <end position="295"/>
    </location>
</feature>
<keyword evidence="4" id="KW-1185">Reference proteome</keyword>
<gene>
    <name evidence="3" type="ORF">JDV02_009913</name>
</gene>
<dbReference type="KEGG" id="ptkz:JDV02_009913"/>
<accession>A0A9Q8VEP9</accession>
<dbReference type="EMBL" id="CP086363">
    <property type="protein sequence ID" value="UNI24140.1"/>
    <property type="molecule type" value="Genomic_DNA"/>
</dbReference>
<feature type="coiled-coil region" evidence="1">
    <location>
        <begin position="190"/>
        <end position="224"/>
    </location>
</feature>
<name>A0A9Q8VEP9_9HYPO</name>
<proteinExistence type="predicted"/>
<sequence length="673" mass="73418">MAPPKKTTSHRRNLLVAGLARLWKPRTPTHTVRQVKDLADDIRQGVENIRTAATDRAELMGYTADGTAELKKLVEEVEGLKTDIQRLDDGDDDDDQMEGLGPDRYNALLTQSQSQMQSRDDLDGTRTDSSSRREARVAQALADWVAQSEGTAPSCFSALRAVLTPDAAQALSDALRPTVPATQEAVDDTIDALREMVSERDEDKERLQEQLSEANQALSTARAAADTAAVELQSVAMKARETEASLGAEMELLERRARDDADAYEEQLRRARDKVSELEGSVDRKDEEIRLLREAARTTDQGTELTDKMSELTQELTKQWKELCDAERQRAATAIAEARSQVSGEMTLLEDKGRRLQAEVQSLEAAVSLKDAVVEGLKKSVETKVAAIRAKDAECAALKKALDAAGAAGDATRLARSNMSQFMSRVAGSRAADECAALVGHVVDGTDMAARAVGHRTSWALAPRDATSTAPAPSYYRALWDVVVSLLGDPWDPARARADMDAFRTALACPVPEQVLAWTPHAVMDAALARLDLVGMSFIDRLAAYELLLDVAHCFPSEAATSKLQMAYGRLNEARPLADMLATGEPEQDPDDGDWLSVPEHSLRLLIVKTLADDVEVAVFDLEARSVRSTPVSALVFSPPALYQRMTLPGSPPIVVKLLSVPRQKWVMKLVMG</sequence>
<feature type="compositionally biased region" description="Basic and acidic residues" evidence="2">
    <location>
        <begin position="118"/>
        <end position="134"/>
    </location>
</feature>
<evidence type="ECO:0000256" key="2">
    <source>
        <dbReference type="SAM" id="MobiDB-lite"/>
    </source>
</evidence>
<evidence type="ECO:0000256" key="1">
    <source>
        <dbReference type="SAM" id="Coils"/>
    </source>
</evidence>
<evidence type="ECO:0000313" key="4">
    <source>
        <dbReference type="Proteomes" id="UP000829364"/>
    </source>
</evidence>